<dbReference type="SUPFAM" id="SSF53335">
    <property type="entry name" value="S-adenosyl-L-methionine-dependent methyltransferases"/>
    <property type="match status" value="1"/>
</dbReference>
<sequence>MSIHSKAQSSAAKEAINHYTRRAPQYDTGNGGWHITLGQAFVNEVAPQPGAQCLDLACGTGLVTFPLAAATGTNGQVIGVDITPAMLDIARKRTRELDWAPIEFIEHDVGDLDDVESVQYVLSKHGGFDIISCCSGLVLLADPARAIKKWAELLRPGGKLIADVPTENHTLQYIFSWELRGALNLRSDFNRSWVQDIHSLEELYTDAGLAVERSWRTGSQGAGEREYGVEEGERVFEEQVRKYQEFMDPRKMDETKDAFLKIWVRECECGGGRFVDGHWLYVTIARKA</sequence>
<dbReference type="OrthoDB" id="66144at2759"/>
<dbReference type="EMBL" id="KB822720">
    <property type="protein sequence ID" value="ETN40630.1"/>
    <property type="molecule type" value="Genomic_DNA"/>
</dbReference>
<dbReference type="AlphaFoldDB" id="W2RWD4"/>
<dbReference type="VEuPathDB" id="FungiDB:HMPREF1541_04908"/>
<dbReference type="CDD" id="cd02440">
    <property type="entry name" value="AdoMet_MTases"/>
    <property type="match status" value="1"/>
</dbReference>
<dbReference type="Pfam" id="PF13847">
    <property type="entry name" value="Methyltransf_31"/>
    <property type="match status" value="1"/>
</dbReference>
<evidence type="ECO:0000313" key="2">
    <source>
        <dbReference type="EMBL" id="ETN40630.1"/>
    </source>
</evidence>
<dbReference type="PANTHER" id="PTHR43861">
    <property type="entry name" value="TRANS-ACONITATE 2-METHYLTRANSFERASE-RELATED"/>
    <property type="match status" value="1"/>
</dbReference>
<reference evidence="2 3" key="1">
    <citation type="submission" date="2013-03" db="EMBL/GenBank/DDBJ databases">
        <title>The Genome Sequence of Phialophora europaea CBS 101466.</title>
        <authorList>
            <consortium name="The Broad Institute Genomics Platform"/>
            <person name="Cuomo C."/>
            <person name="de Hoog S."/>
            <person name="Gorbushina A."/>
            <person name="Walker B."/>
            <person name="Young S.K."/>
            <person name="Zeng Q."/>
            <person name="Gargeya S."/>
            <person name="Fitzgerald M."/>
            <person name="Haas B."/>
            <person name="Abouelleil A."/>
            <person name="Allen A.W."/>
            <person name="Alvarado L."/>
            <person name="Arachchi H.M."/>
            <person name="Berlin A.M."/>
            <person name="Chapman S.B."/>
            <person name="Gainer-Dewar J."/>
            <person name="Goldberg J."/>
            <person name="Griggs A."/>
            <person name="Gujja S."/>
            <person name="Hansen M."/>
            <person name="Howarth C."/>
            <person name="Imamovic A."/>
            <person name="Ireland A."/>
            <person name="Larimer J."/>
            <person name="McCowan C."/>
            <person name="Murphy C."/>
            <person name="Pearson M."/>
            <person name="Poon T.W."/>
            <person name="Priest M."/>
            <person name="Roberts A."/>
            <person name="Saif S."/>
            <person name="Shea T."/>
            <person name="Sisk P."/>
            <person name="Sykes S."/>
            <person name="Wortman J."/>
            <person name="Nusbaum C."/>
            <person name="Birren B."/>
        </authorList>
    </citation>
    <scope>NUCLEOTIDE SEQUENCE [LARGE SCALE GENOMIC DNA]</scope>
    <source>
        <strain evidence="2 3">CBS 101466</strain>
    </source>
</reference>
<dbReference type="InterPro" id="IPR025714">
    <property type="entry name" value="Methyltranfer_dom"/>
</dbReference>
<dbReference type="HOGENOM" id="CLU_037990_2_6_1"/>
<keyword evidence="3" id="KW-1185">Reference proteome</keyword>
<dbReference type="eggNOG" id="KOG1540">
    <property type="taxonomic scope" value="Eukaryota"/>
</dbReference>
<organism evidence="2 3">
    <name type="scientific">Cyphellophora europaea (strain CBS 101466)</name>
    <name type="common">Phialophora europaea</name>
    <dbReference type="NCBI Taxonomy" id="1220924"/>
    <lineage>
        <taxon>Eukaryota</taxon>
        <taxon>Fungi</taxon>
        <taxon>Dikarya</taxon>
        <taxon>Ascomycota</taxon>
        <taxon>Pezizomycotina</taxon>
        <taxon>Eurotiomycetes</taxon>
        <taxon>Chaetothyriomycetidae</taxon>
        <taxon>Chaetothyriales</taxon>
        <taxon>Cyphellophoraceae</taxon>
        <taxon>Cyphellophora</taxon>
    </lineage>
</organism>
<dbReference type="InParanoid" id="W2RWD4"/>
<gene>
    <name evidence="2" type="ORF">HMPREF1541_04908</name>
</gene>
<name>W2RWD4_CYPE1</name>
<protein>
    <recommendedName>
        <fullName evidence="1">Methyltransferase domain-containing protein</fullName>
    </recommendedName>
</protein>
<evidence type="ECO:0000259" key="1">
    <source>
        <dbReference type="Pfam" id="PF13847"/>
    </source>
</evidence>
<evidence type="ECO:0000313" key="3">
    <source>
        <dbReference type="Proteomes" id="UP000030752"/>
    </source>
</evidence>
<dbReference type="RefSeq" id="XP_008717473.1">
    <property type="nucleotide sequence ID" value="XM_008719251.1"/>
</dbReference>
<dbReference type="InterPro" id="IPR029063">
    <property type="entry name" value="SAM-dependent_MTases_sf"/>
</dbReference>
<dbReference type="PANTHER" id="PTHR43861:SF1">
    <property type="entry name" value="TRANS-ACONITATE 2-METHYLTRANSFERASE"/>
    <property type="match status" value="1"/>
</dbReference>
<dbReference type="Proteomes" id="UP000030752">
    <property type="component" value="Unassembled WGS sequence"/>
</dbReference>
<accession>W2RWD4</accession>
<feature type="domain" description="Methyltransferase" evidence="1">
    <location>
        <begin position="49"/>
        <end position="166"/>
    </location>
</feature>
<dbReference type="GeneID" id="19972247"/>
<proteinExistence type="predicted"/>
<dbReference type="Gene3D" id="3.40.50.150">
    <property type="entry name" value="Vaccinia Virus protein VP39"/>
    <property type="match status" value="1"/>
</dbReference>
<dbReference type="STRING" id="1220924.W2RWD4"/>